<dbReference type="Proteomes" id="UP000823892">
    <property type="component" value="Unassembled WGS sequence"/>
</dbReference>
<dbReference type="InterPro" id="IPR003661">
    <property type="entry name" value="HisK_dim/P_dom"/>
</dbReference>
<dbReference type="PANTHER" id="PTHR43711">
    <property type="entry name" value="TWO-COMPONENT HISTIDINE KINASE"/>
    <property type="match status" value="1"/>
</dbReference>
<dbReference type="PROSITE" id="PS50109">
    <property type="entry name" value="HIS_KIN"/>
    <property type="match status" value="1"/>
</dbReference>
<dbReference type="CDD" id="cd00082">
    <property type="entry name" value="HisKA"/>
    <property type="match status" value="1"/>
</dbReference>
<dbReference type="Gene3D" id="3.30.565.10">
    <property type="entry name" value="Histidine kinase-like ATPase, C-terminal domain"/>
    <property type="match status" value="1"/>
</dbReference>
<dbReference type="EMBL" id="DWUY01000090">
    <property type="protein sequence ID" value="HJD28197.1"/>
    <property type="molecule type" value="Genomic_DNA"/>
</dbReference>
<dbReference type="InterPro" id="IPR050736">
    <property type="entry name" value="Sensor_HK_Regulatory"/>
</dbReference>
<dbReference type="EC" id="2.7.13.3" evidence="2"/>
<dbReference type="GO" id="GO:0000155">
    <property type="term" value="F:phosphorelay sensor kinase activity"/>
    <property type="evidence" value="ECO:0007669"/>
    <property type="project" value="InterPro"/>
</dbReference>
<dbReference type="Pfam" id="PF00512">
    <property type="entry name" value="HisKA"/>
    <property type="match status" value="1"/>
</dbReference>
<evidence type="ECO:0000256" key="4">
    <source>
        <dbReference type="ARBA" id="ARBA00022679"/>
    </source>
</evidence>
<dbReference type="SUPFAM" id="SSF47384">
    <property type="entry name" value="Homodimeric domain of signal transducing histidine kinase"/>
    <property type="match status" value="1"/>
</dbReference>
<reference evidence="8" key="1">
    <citation type="journal article" date="2021" name="PeerJ">
        <title>Extensive microbial diversity within the chicken gut microbiome revealed by metagenomics and culture.</title>
        <authorList>
            <person name="Gilroy R."/>
            <person name="Ravi A."/>
            <person name="Getino M."/>
            <person name="Pursley I."/>
            <person name="Horton D.L."/>
            <person name="Alikhan N.F."/>
            <person name="Baker D."/>
            <person name="Gharbi K."/>
            <person name="Hall N."/>
            <person name="Watson M."/>
            <person name="Adriaenssens E.M."/>
            <person name="Foster-Nyarko E."/>
            <person name="Jarju S."/>
            <person name="Secka A."/>
            <person name="Antonio M."/>
            <person name="Oren A."/>
            <person name="Chaudhuri R.R."/>
            <person name="La Ragione R."/>
            <person name="Hildebrand F."/>
            <person name="Pallen M.J."/>
        </authorList>
    </citation>
    <scope>NUCLEOTIDE SEQUENCE</scope>
    <source>
        <strain evidence="8">ChiBcec6-4105</strain>
    </source>
</reference>
<evidence type="ECO:0000256" key="2">
    <source>
        <dbReference type="ARBA" id="ARBA00012438"/>
    </source>
</evidence>
<dbReference type="PRINTS" id="PR00344">
    <property type="entry name" value="BCTRLSENSOR"/>
</dbReference>
<reference evidence="8" key="2">
    <citation type="submission" date="2021-04" db="EMBL/GenBank/DDBJ databases">
        <authorList>
            <person name="Gilroy R."/>
        </authorList>
    </citation>
    <scope>NUCLEOTIDE SEQUENCE</scope>
    <source>
        <strain evidence="8">ChiBcec6-4105</strain>
    </source>
</reference>
<dbReference type="InterPro" id="IPR003594">
    <property type="entry name" value="HATPase_dom"/>
</dbReference>
<keyword evidence="5 8" id="KW-0418">Kinase</keyword>
<gene>
    <name evidence="8" type="ORF">H9914_04255</name>
</gene>
<dbReference type="SMART" id="SM00387">
    <property type="entry name" value="HATPase_c"/>
    <property type="match status" value="1"/>
</dbReference>
<dbReference type="InterPro" id="IPR036890">
    <property type="entry name" value="HATPase_C_sf"/>
</dbReference>
<organism evidence="8 9">
    <name type="scientific">Candidatus Blautia avicola</name>
    <dbReference type="NCBI Taxonomy" id="2838483"/>
    <lineage>
        <taxon>Bacteria</taxon>
        <taxon>Bacillati</taxon>
        <taxon>Bacillota</taxon>
        <taxon>Clostridia</taxon>
        <taxon>Lachnospirales</taxon>
        <taxon>Lachnospiraceae</taxon>
        <taxon>Blautia</taxon>
    </lineage>
</organism>
<evidence type="ECO:0000259" key="7">
    <source>
        <dbReference type="PROSITE" id="PS50109"/>
    </source>
</evidence>
<evidence type="ECO:0000256" key="1">
    <source>
        <dbReference type="ARBA" id="ARBA00000085"/>
    </source>
</evidence>
<dbReference type="AlphaFoldDB" id="A0A9D2TWM0"/>
<keyword evidence="6" id="KW-0902">Two-component regulatory system</keyword>
<dbReference type="Gene3D" id="1.10.287.130">
    <property type="match status" value="1"/>
</dbReference>
<evidence type="ECO:0000256" key="5">
    <source>
        <dbReference type="ARBA" id="ARBA00022777"/>
    </source>
</evidence>
<feature type="domain" description="Histidine kinase" evidence="7">
    <location>
        <begin position="89"/>
        <end position="301"/>
    </location>
</feature>
<evidence type="ECO:0000256" key="3">
    <source>
        <dbReference type="ARBA" id="ARBA00022553"/>
    </source>
</evidence>
<dbReference type="Pfam" id="PF02518">
    <property type="entry name" value="HATPase_c"/>
    <property type="match status" value="1"/>
</dbReference>
<name>A0A9D2TWM0_9FIRM</name>
<proteinExistence type="predicted"/>
<comment type="catalytic activity">
    <reaction evidence="1">
        <text>ATP + protein L-histidine = ADP + protein N-phospho-L-histidine.</text>
        <dbReference type="EC" id="2.7.13.3"/>
    </reaction>
</comment>
<protein>
    <recommendedName>
        <fullName evidence="2">histidine kinase</fullName>
        <ecNumber evidence="2">2.7.13.3</ecNumber>
    </recommendedName>
</protein>
<sequence length="304" mass="33088">MTALTWCLLALALGGIGFGLWQREARRCTFRRLNDMLDQAIAGGFAEERFDETELSALETKFARFLRGSAHTQKIIAGEQAAVKALIADISHQTRTPIANLLLYASLLSESDLPPRQQEQARALVVQGEKLSFLIQTLVKASRLETGIVVPVPSLNSVGELLEGAAEQEEHAGREKEITLRVIPFEGSAAFDPRWTSEALGNVVNNGIKYTPAGGTVTISAQMLGDFCRVDVTDNGPGIPEKEISEIFNRFYRGAGTRTAEGLGLGLYLAREILTCQGGYIKVSSRVGKGSTLSLYLPRQLHKV</sequence>
<dbReference type="InterPro" id="IPR004358">
    <property type="entry name" value="Sig_transdc_His_kin-like_C"/>
</dbReference>
<dbReference type="InterPro" id="IPR036097">
    <property type="entry name" value="HisK_dim/P_sf"/>
</dbReference>
<dbReference type="InterPro" id="IPR005467">
    <property type="entry name" value="His_kinase_dom"/>
</dbReference>
<dbReference type="SUPFAM" id="SSF55874">
    <property type="entry name" value="ATPase domain of HSP90 chaperone/DNA topoisomerase II/histidine kinase"/>
    <property type="match status" value="1"/>
</dbReference>
<evidence type="ECO:0000256" key="6">
    <source>
        <dbReference type="ARBA" id="ARBA00023012"/>
    </source>
</evidence>
<dbReference type="CDD" id="cd00075">
    <property type="entry name" value="HATPase"/>
    <property type="match status" value="1"/>
</dbReference>
<accession>A0A9D2TWM0</accession>
<keyword evidence="4" id="KW-0808">Transferase</keyword>
<evidence type="ECO:0000313" key="8">
    <source>
        <dbReference type="EMBL" id="HJD28197.1"/>
    </source>
</evidence>
<dbReference type="SMART" id="SM00388">
    <property type="entry name" value="HisKA"/>
    <property type="match status" value="1"/>
</dbReference>
<keyword evidence="3" id="KW-0597">Phosphoprotein</keyword>
<evidence type="ECO:0000313" key="9">
    <source>
        <dbReference type="Proteomes" id="UP000823892"/>
    </source>
</evidence>
<comment type="caution">
    <text evidence="8">The sequence shown here is derived from an EMBL/GenBank/DDBJ whole genome shotgun (WGS) entry which is preliminary data.</text>
</comment>
<dbReference type="PANTHER" id="PTHR43711:SF32">
    <property type="entry name" value="SENSOR-TYPE HISTIDINE KINASE PRRB"/>
    <property type="match status" value="1"/>
</dbReference>